<protein>
    <submittedName>
        <fullName evidence="2">Fe-S cluster assembly protein HesB</fullName>
    </submittedName>
</protein>
<organism evidence="2 3">
    <name type="scientific">Mycobacterium simiae</name>
    <name type="common">Mycobacterium habana</name>
    <dbReference type="NCBI Taxonomy" id="1784"/>
    <lineage>
        <taxon>Bacteria</taxon>
        <taxon>Bacillati</taxon>
        <taxon>Actinomycetota</taxon>
        <taxon>Actinomycetes</taxon>
        <taxon>Mycobacteriales</taxon>
        <taxon>Mycobacteriaceae</taxon>
        <taxon>Mycobacterium</taxon>
        <taxon>Mycobacterium simiae complex</taxon>
    </lineage>
</organism>
<dbReference type="GO" id="GO:0006284">
    <property type="term" value="P:base-excision repair"/>
    <property type="evidence" value="ECO:0007669"/>
    <property type="project" value="InterPro"/>
</dbReference>
<sequence length="196" mass="21190">MKLWLAQEPEADALLSRDPLALLIGMVLDQQVPFETAFSGPKKIADRMGSFGAVEIADYDPDKFAALCSEKPAIHRFPGSMAKRIQTLAQIIVDRYDGDAAGLWTAGNPDGEELLRRIKGLPGFGDVKAQIFVALLGKQYGVTPKGWRAAAGQFGKEGTHISVADIVDAESMGQVRSYKKQLKAQAKSDKSARSAQ</sequence>
<evidence type="ECO:0000313" key="3">
    <source>
        <dbReference type="Proteomes" id="UP000193040"/>
    </source>
</evidence>
<dbReference type="NCBIfam" id="TIGR03252">
    <property type="entry name" value="HhH-GPD-type base excision DNA repair protein"/>
    <property type="match status" value="1"/>
</dbReference>
<dbReference type="Proteomes" id="UP000193040">
    <property type="component" value="Unassembled WGS sequence"/>
</dbReference>
<evidence type="ECO:0000313" key="2">
    <source>
        <dbReference type="EMBL" id="ORJ63209.1"/>
    </source>
</evidence>
<dbReference type="RefSeq" id="WP_084948909.1">
    <property type="nucleotide sequence ID" value="NZ_JASWDE010000014.1"/>
</dbReference>
<dbReference type="InterPro" id="IPR011257">
    <property type="entry name" value="DNA_glycosylase"/>
</dbReference>
<reference evidence="2 3" key="1">
    <citation type="submission" date="2017-03" db="EMBL/GenBank/DDBJ databases">
        <title>Genomic insights into Mycobacterium simiae human colonization.</title>
        <authorList>
            <person name="Steffani J.L."/>
            <person name="Brunck M.E."/>
            <person name="Cruz E."/>
            <person name="Montiel R."/>
            <person name="Barona F."/>
        </authorList>
    </citation>
    <scope>NUCLEOTIDE SEQUENCE [LARGE SCALE GENOMIC DNA]</scope>
    <source>
        <strain evidence="2 3">MsiGto</strain>
    </source>
</reference>
<dbReference type="AlphaFoldDB" id="A0A1X0YDL7"/>
<dbReference type="InterPro" id="IPR003265">
    <property type="entry name" value="HhH-GPD_domain"/>
</dbReference>
<accession>A0A1X0YDL7</accession>
<proteinExistence type="predicted"/>
<dbReference type="GO" id="GO:0003824">
    <property type="term" value="F:catalytic activity"/>
    <property type="evidence" value="ECO:0007669"/>
    <property type="project" value="InterPro"/>
</dbReference>
<dbReference type="InterPro" id="IPR017658">
    <property type="entry name" value="HhH-GPD_base_excis"/>
</dbReference>
<gene>
    <name evidence="2" type="ORF">B5M45_05435</name>
</gene>
<dbReference type="Pfam" id="PF00730">
    <property type="entry name" value="HhH-GPD"/>
    <property type="match status" value="1"/>
</dbReference>
<dbReference type="SUPFAM" id="SSF48150">
    <property type="entry name" value="DNA-glycosylase"/>
    <property type="match status" value="1"/>
</dbReference>
<comment type="caution">
    <text evidence="2">The sequence shown here is derived from an EMBL/GenBank/DDBJ whole genome shotgun (WGS) entry which is preliminary data.</text>
</comment>
<keyword evidence="3" id="KW-1185">Reference proteome</keyword>
<name>A0A1X0YDL7_MYCSI</name>
<dbReference type="EMBL" id="MZZM01000011">
    <property type="protein sequence ID" value="ORJ63209.1"/>
    <property type="molecule type" value="Genomic_DNA"/>
</dbReference>
<dbReference type="STRING" id="1784.VC42_07805"/>
<feature type="domain" description="HhH-GPD" evidence="1">
    <location>
        <begin position="24"/>
        <end position="183"/>
    </location>
</feature>
<evidence type="ECO:0000259" key="1">
    <source>
        <dbReference type="Pfam" id="PF00730"/>
    </source>
</evidence>